<accession>A0ABS8U9N6</accession>
<organism evidence="1 2">
    <name type="scientific">Luteimonas fraxinea</name>
    <dbReference type="NCBI Taxonomy" id="2901869"/>
    <lineage>
        <taxon>Bacteria</taxon>
        <taxon>Pseudomonadati</taxon>
        <taxon>Pseudomonadota</taxon>
        <taxon>Gammaproteobacteria</taxon>
        <taxon>Lysobacterales</taxon>
        <taxon>Lysobacteraceae</taxon>
        <taxon>Luteimonas</taxon>
    </lineage>
</organism>
<reference evidence="1" key="2">
    <citation type="journal article" date="2022" name="Syst. Appl. Microbiol.">
        <title>Physiological and genomic characterisation of Luteimonas fraxinea sp. nov., a bacterial species associated with trees tolerant to ash dieback.</title>
        <authorList>
            <person name="Ulrich K."/>
            <person name="Becker R."/>
            <person name="Behrendt U."/>
            <person name="Kube M."/>
            <person name="Schneck V."/>
            <person name="Ulrich A."/>
        </authorList>
    </citation>
    <scope>NUCLEOTIDE SEQUENCE</scope>
    <source>
        <strain evidence="1">A1P009</strain>
    </source>
</reference>
<dbReference type="RefSeq" id="WP_232134668.1">
    <property type="nucleotide sequence ID" value="NZ_JAJQKU010000001.1"/>
</dbReference>
<evidence type="ECO:0000313" key="1">
    <source>
        <dbReference type="EMBL" id="MCD9096195.1"/>
    </source>
</evidence>
<name>A0ABS8U9N6_9GAMM</name>
<sequence length="133" mass="14134">MSTTSAYDDFALQAGAFAATRGLPIAFPGVKFTAPEQGQWLEVSWVPGATRNYGLADTGPSLLQGLAQVSVCERPGEGIVGLTELADEVIAAFAKGTVFGPVRVYRKPYQSGLIVDPARVMVPVTVMWQGFAR</sequence>
<comment type="caution">
    <text evidence="1">The sequence shown here is derived from an EMBL/GenBank/DDBJ whole genome shotgun (WGS) entry which is preliminary data.</text>
</comment>
<dbReference type="EMBL" id="JAJQKU010000001">
    <property type="protein sequence ID" value="MCD9096195.1"/>
    <property type="molecule type" value="Genomic_DNA"/>
</dbReference>
<reference evidence="1" key="1">
    <citation type="submission" date="2021-12" db="EMBL/GenBank/DDBJ databases">
        <authorList>
            <person name="Ulrich A."/>
        </authorList>
    </citation>
    <scope>NUCLEOTIDE SEQUENCE</scope>
    <source>
        <strain evidence="1">A1P009</strain>
    </source>
</reference>
<dbReference type="Gene3D" id="3.30.2000.20">
    <property type="match status" value="1"/>
</dbReference>
<gene>
    <name evidence="1" type="ORF">LTT95_04500</name>
</gene>
<evidence type="ECO:0000313" key="2">
    <source>
        <dbReference type="Proteomes" id="UP001430360"/>
    </source>
</evidence>
<protein>
    <submittedName>
        <fullName evidence="1">DUF4128 domain-containing protein</fullName>
    </submittedName>
</protein>
<dbReference type="InterPro" id="IPR025395">
    <property type="entry name" value="Phage_tail_terminator-like"/>
</dbReference>
<dbReference type="Pfam" id="PF13554">
    <property type="entry name" value="Phage_tail_terminator_5"/>
    <property type="match status" value="1"/>
</dbReference>
<keyword evidence="2" id="KW-1185">Reference proteome</keyword>
<proteinExistence type="predicted"/>
<dbReference type="Proteomes" id="UP001430360">
    <property type="component" value="Unassembled WGS sequence"/>
</dbReference>